<name>A0ACD3AIY4_9AGAR</name>
<keyword evidence="2" id="KW-1185">Reference proteome</keyword>
<proteinExistence type="predicted"/>
<gene>
    <name evidence="1" type="ORF">BDN72DRAFT_203428</name>
</gene>
<dbReference type="EMBL" id="ML208438">
    <property type="protein sequence ID" value="TFK65405.1"/>
    <property type="molecule type" value="Genomic_DNA"/>
</dbReference>
<organism evidence="1 2">
    <name type="scientific">Pluteus cervinus</name>
    <dbReference type="NCBI Taxonomy" id="181527"/>
    <lineage>
        <taxon>Eukaryota</taxon>
        <taxon>Fungi</taxon>
        <taxon>Dikarya</taxon>
        <taxon>Basidiomycota</taxon>
        <taxon>Agaricomycotina</taxon>
        <taxon>Agaricomycetes</taxon>
        <taxon>Agaricomycetidae</taxon>
        <taxon>Agaricales</taxon>
        <taxon>Pluteineae</taxon>
        <taxon>Pluteaceae</taxon>
        <taxon>Pluteus</taxon>
    </lineage>
</organism>
<dbReference type="Proteomes" id="UP000308600">
    <property type="component" value="Unassembled WGS sequence"/>
</dbReference>
<reference evidence="1 2" key="1">
    <citation type="journal article" date="2019" name="Nat. Ecol. Evol.">
        <title>Megaphylogeny resolves global patterns of mushroom evolution.</title>
        <authorList>
            <person name="Varga T."/>
            <person name="Krizsan K."/>
            <person name="Foldi C."/>
            <person name="Dima B."/>
            <person name="Sanchez-Garcia M."/>
            <person name="Sanchez-Ramirez S."/>
            <person name="Szollosi G.J."/>
            <person name="Szarkandi J.G."/>
            <person name="Papp V."/>
            <person name="Albert L."/>
            <person name="Andreopoulos W."/>
            <person name="Angelini C."/>
            <person name="Antonin V."/>
            <person name="Barry K.W."/>
            <person name="Bougher N.L."/>
            <person name="Buchanan P."/>
            <person name="Buyck B."/>
            <person name="Bense V."/>
            <person name="Catcheside P."/>
            <person name="Chovatia M."/>
            <person name="Cooper J."/>
            <person name="Damon W."/>
            <person name="Desjardin D."/>
            <person name="Finy P."/>
            <person name="Geml J."/>
            <person name="Haridas S."/>
            <person name="Hughes K."/>
            <person name="Justo A."/>
            <person name="Karasinski D."/>
            <person name="Kautmanova I."/>
            <person name="Kiss B."/>
            <person name="Kocsube S."/>
            <person name="Kotiranta H."/>
            <person name="LaButti K.M."/>
            <person name="Lechner B.E."/>
            <person name="Liimatainen K."/>
            <person name="Lipzen A."/>
            <person name="Lukacs Z."/>
            <person name="Mihaltcheva S."/>
            <person name="Morgado L.N."/>
            <person name="Niskanen T."/>
            <person name="Noordeloos M.E."/>
            <person name="Ohm R.A."/>
            <person name="Ortiz-Santana B."/>
            <person name="Ovrebo C."/>
            <person name="Racz N."/>
            <person name="Riley R."/>
            <person name="Savchenko A."/>
            <person name="Shiryaev A."/>
            <person name="Soop K."/>
            <person name="Spirin V."/>
            <person name="Szebenyi C."/>
            <person name="Tomsovsky M."/>
            <person name="Tulloss R.E."/>
            <person name="Uehling J."/>
            <person name="Grigoriev I.V."/>
            <person name="Vagvolgyi C."/>
            <person name="Papp T."/>
            <person name="Martin F.M."/>
            <person name="Miettinen O."/>
            <person name="Hibbett D.S."/>
            <person name="Nagy L.G."/>
        </authorList>
    </citation>
    <scope>NUCLEOTIDE SEQUENCE [LARGE SCALE GENOMIC DNA]</scope>
    <source>
        <strain evidence="1 2">NL-1719</strain>
    </source>
</reference>
<protein>
    <submittedName>
        <fullName evidence="1">Uncharacterized protein</fullName>
    </submittedName>
</protein>
<accession>A0ACD3AIY4</accession>
<evidence type="ECO:0000313" key="1">
    <source>
        <dbReference type="EMBL" id="TFK65405.1"/>
    </source>
</evidence>
<sequence>MRLTLELVRRMEVASRSLSEDFLQNLWLYACLLSRHSFTSFEVPLRALILVMLGAWLLSPLPNYPHRRHFHQSLVTSRLKFSSQT</sequence>
<evidence type="ECO:0000313" key="2">
    <source>
        <dbReference type="Proteomes" id="UP000308600"/>
    </source>
</evidence>